<reference evidence="2 3" key="1">
    <citation type="submission" date="2023-08" db="EMBL/GenBank/DDBJ databases">
        <title>The draft genome sequence of Paracraurococcus sp. LOR1-02.</title>
        <authorList>
            <person name="Kingkaew E."/>
            <person name="Tanasupawat S."/>
        </authorList>
    </citation>
    <scope>NUCLEOTIDE SEQUENCE [LARGE SCALE GENOMIC DNA]</scope>
    <source>
        <strain evidence="2 3">LOR1-02</strain>
    </source>
</reference>
<sequence>MQRAIATLNEKIKALAARKKQYRTKAQRMEAGAAYNALDEQWWDAVCHRQGLRDGDLTVDQVLMFLLTDDGYRA</sequence>
<evidence type="ECO:0000313" key="2">
    <source>
        <dbReference type="EMBL" id="MDO9711985.1"/>
    </source>
</evidence>
<comment type="caution">
    <text evidence="2">The sequence shown here is derived from an EMBL/GenBank/DDBJ whole genome shotgun (WGS) entry which is preliminary data.</text>
</comment>
<dbReference type="EMBL" id="JAUTWS010000038">
    <property type="protein sequence ID" value="MDO9711985.1"/>
    <property type="molecule type" value="Genomic_DNA"/>
</dbReference>
<proteinExistence type="predicted"/>
<accession>A0ABT9E722</accession>
<feature type="coiled-coil region" evidence="1">
    <location>
        <begin position="5"/>
        <end position="32"/>
    </location>
</feature>
<name>A0ABT9E722_9PROT</name>
<organism evidence="2 3">
    <name type="scientific">Paracraurococcus lichenis</name>
    <dbReference type="NCBI Taxonomy" id="3064888"/>
    <lineage>
        <taxon>Bacteria</taxon>
        <taxon>Pseudomonadati</taxon>
        <taxon>Pseudomonadota</taxon>
        <taxon>Alphaproteobacteria</taxon>
        <taxon>Acetobacterales</taxon>
        <taxon>Roseomonadaceae</taxon>
        <taxon>Paracraurococcus</taxon>
    </lineage>
</organism>
<keyword evidence="1" id="KW-0175">Coiled coil</keyword>
<evidence type="ECO:0000313" key="3">
    <source>
        <dbReference type="Proteomes" id="UP001243009"/>
    </source>
</evidence>
<dbReference type="RefSeq" id="WP_305106841.1">
    <property type="nucleotide sequence ID" value="NZ_JAUTWS010000038.1"/>
</dbReference>
<keyword evidence="3" id="KW-1185">Reference proteome</keyword>
<gene>
    <name evidence="2" type="ORF">Q7A36_26820</name>
</gene>
<protein>
    <submittedName>
        <fullName evidence="2">Uncharacterized protein</fullName>
    </submittedName>
</protein>
<evidence type="ECO:0000256" key="1">
    <source>
        <dbReference type="SAM" id="Coils"/>
    </source>
</evidence>
<dbReference type="Proteomes" id="UP001243009">
    <property type="component" value="Unassembled WGS sequence"/>
</dbReference>